<dbReference type="Proteomes" id="UP000790787">
    <property type="component" value="Chromosome 2"/>
</dbReference>
<dbReference type="RefSeq" id="XP_075082902.1">
    <property type="nucleotide sequence ID" value="XM_075226801.1"/>
</dbReference>
<organism evidence="1 2">
    <name type="scientific">Nicotiana tabacum</name>
    <name type="common">Common tobacco</name>
    <dbReference type="NCBI Taxonomy" id="4097"/>
    <lineage>
        <taxon>Eukaryota</taxon>
        <taxon>Viridiplantae</taxon>
        <taxon>Streptophyta</taxon>
        <taxon>Embryophyta</taxon>
        <taxon>Tracheophyta</taxon>
        <taxon>Spermatophyta</taxon>
        <taxon>Magnoliopsida</taxon>
        <taxon>eudicotyledons</taxon>
        <taxon>Gunneridae</taxon>
        <taxon>Pentapetalae</taxon>
        <taxon>asterids</taxon>
        <taxon>lamiids</taxon>
        <taxon>Solanales</taxon>
        <taxon>Solanaceae</taxon>
        <taxon>Nicotianoideae</taxon>
        <taxon>Nicotianeae</taxon>
        <taxon>Nicotiana</taxon>
    </lineage>
</organism>
<proteinExistence type="predicted"/>
<reference evidence="2" key="2">
    <citation type="submission" date="2025-08" db="UniProtKB">
        <authorList>
            <consortium name="RefSeq"/>
        </authorList>
    </citation>
    <scope>IDENTIFICATION</scope>
    <source>
        <tissue evidence="2">Leaf</tissue>
    </source>
</reference>
<keyword evidence="1" id="KW-1185">Reference proteome</keyword>
<accession>A0AC58SD38</accession>
<sequence>MNSVGNELLSGIVYASSAQKGISSVSVYFSKMKELWSEFDALMPCPDCGCEESKRYAEHFGNHRLLQFLMGLDETYSQSSNQIMMKNFKPKRKTGPNNVSQYTRAQTSIGSSNVGFEEAANCAGHSQHSSLTSTNNGCEFFNSHMSELLQSLGIIHQSSCVYTPQQNGVAERRNRHILNVARALRFQAGVPLSVTLPNDIFISPLPPSSISLFSPTSSLISASPTHHNLDQLTQAAAEVEPESLAESTHDQSPHQTSTTNNHLVETSSPRRSGRTTYVSYKNVSDSYAKALSSYSAVVEPQSYAEAIKEPKWIAAMKAKISALEDNHTWSIVEVPAGKVPIGCKWVFKVKYTTSSEVERYKARLVVKGYSQKEGLDYTENLSPVAKMVTARSVIAIAATKHWPLFQIDVHNALLHGELLEEVYMDVPKGFAIQAGSHKVCKLHRSLYGLKHTPGQWNMKLTNALVQLGFTQSHFDYSLFIKNV</sequence>
<evidence type="ECO:0000313" key="2">
    <source>
        <dbReference type="RefSeq" id="XP_075082902.1"/>
    </source>
</evidence>
<gene>
    <name evidence="2" type="primary">LOC142166923</name>
</gene>
<name>A0AC58SD38_TOBAC</name>
<reference evidence="1" key="1">
    <citation type="journal article" date="2014" name="Nat. Commun.">
        <title>The tobacco genome sequence and its comparison with those of tomato and potato.</title>
        <authorList>
            <person name="Sierro N."/>
            <person name="Battey J.N."/>
            <person name="Ouadi S."/>
            <person name="Bakaher N."/>
            <person name="Bovet L."/>
            <person name="Willig A."/>
            <person name="Goepfert S."/>
            <person name="Peitsch M.C."/>
            <person name="Ivanov N.V."/>
        </authorList>
    </citation>
    <scope>NUCLEOTIDE SEQUENCE [LARGE SCALE GENOMIC DNA]</scope>
</reference>
<evidence type="ECO:0000313" key="1">
    <source>
        <dbReference type="Proteomes" id="UP000790787"/>
    </source>
</evidence>
<protein>
    <submittedName>
        <fullName evidence="2">Uncharacterized protein LOC142166923</fullName>
    </submittedName>
</protein>